<dbReference type="SUPFAM" id="SSF54416">
    <property type="entry name" value="Amine oxidase N-terminal region"/>
    <property type="match status" value="2"/>
</dbReference>
<gene>
    <name evidence="14" type="ORF">BD289DRAFT_179222</name>
</gene>
<feature type="domain" description="Copper amine oxidase N2-terminal" evidence="13">
    <location>
        <begin position="4"/>
        <end position="62"/>
    </location>
</feature>
<keyword evidence="7 11" id="KW-0186">Copper</keyword>
<dbReference type="Gene3D" id="2.70.98.20">
    <property type="entry name" value="Copper amine oxidase, catalytic domain"/>
    <property type="match status" value="1"/>
</dbReference>
<dbReference type="InterPro" id="IPR000269">
    <property type="entry name" value="Cu_amine_oxidase"/>
</dbReference>
<reference evidence="14 15" key="1">
    <citation type="journal article" date="2018" name="Mycol. Prog.">
        <title>Coniella lustricola, a new species from submerged detritus.</title>
        <authorList>
            <person name="Raudabaugh D.B."/>
            <person name="Iturriaga T."/>
            <person name="Carver A."/>
            <person name="Mondo S."/>
            <person name="Pangilinan J."/>
            <person name="Lipzen A."/>
            <person name="He G."/>
            <person name="Amirebrahimi M."/>
            <person name="Grigoriev I.V."/>
            <person name="Miller A.N."/>
        </authorList>
    </citation>
    <scope>NUCLEOTIDE SEQUENCE [LARGE SCALE GENOMIC DNA]</scope>
    <source>
        <strain evidence="14 15">B22-T-1</strain>
    </source>
</reference>
<keyword evidence="4 11" id="KW-0479">Metal-binding</keyword>
<dbReference type="InterPro" id="IPR016182">
    <property type="entry name" value="Cu_amine_oxidase_N-reg"/>
</dbReference>
<dbReference type="PROSITE" id="PS01165">
    <property type="entry name" value="COPPER_AMINE_OXID_2"/>
    <property type="match status" value="1"/>
</dbReference>
<comment type="PTM">
    <text evidence="10 11">Topaquinone (TPQ) is generated by copper-dependent autoxidation of a specific tyrosyl residue.</text>
</comment>
<dbReference type="InterPro" id="IPR015800">
    <property type="entry name" value="Cu_amine_oxidase_N2"/>
</dbReference>
<comment type="cofactor">
    <cofactor evidence="11">
        <name>Cu cation</name>
        <dbReference type="ChEBI" id="CHEBI:23378"/>
    </cofactor>
    <text evidence="11">Contains 1 topaquinone per subunit.</text>
</comment>
<evidence type="ECO:0000256" key="6">
    <source>
        <dbReference type="ARBA" id="ARBA00023002"/>
    </source>
</evidence>
<dbReference type="GO" id="GO:0005507">
    <property type="term" value="F:copper ion binding"/>
    <property type="evidence" value="ECO:0007669"/>
    <property type="project" value="InterPro"/>
</dbReference>
<evidence type="ECO:0000256" key="5">
    <source>
        <dbReference type="ARBA" id="ARBA00022772"/>
    </source>
</evidence>
<dbReference type="GO" id="GO:0048038">
    <property type="term" value="F:quinone binding"/>
    <property type="evidence" value="ECO:0007669"/>
    <property type="project" value="InterPro"/>
</dbReference>
<name>A0A2T3ADQ3_9PEZI</name>
<dbReference type="InterPro" id="IPR036460">
    <property type="entry name" value="Cu_amine_oxidase_C_sf"/>
</dbReference>
<evidence type="ECO:0000256" key="1">
    <source>
        <dbReference type="ARBA" id="ARBA00001935"/>
    </source>
</evidence>
<evidence type="ECO:0000256" key="8">
    <source>
        <dbReference type="ARBA" id="ARBA00023157"/>
    </source>
</evidence>
<organism evidence="14 15">
    <name type="scientific">Coniella lustricola</name>
    <dbReference type="NCBI Taxonomy" id="2025994"/>
    <lineage>
        <taxon>Eukaryota</taxon>
        <taxon>Fungi</taxon>
        <taxon>Dikarya</taxon>
        <taxon>Ascomycota</taxon>
        <taxon>Pezizomycotina</taxon>
        <taxon>Sordariomycetes</taxon>
        <taxon>Sordariomycetidae</taxon>
        <taxon>Diaporthales</taxon>
        <taxon>Schizoparmaceae</taxon>
        <taxon>Coniella</taxon>
    </lineage>
</organism>
<dbReference type="OrthoDB" id="5379943at2759"/>
<dbReference type="PANTHER" id="PTHR10638:SF33">
    <property type="entry name" value="AMINE OXIDASE"/>
    <property type="match status" value="1"/>
</dbReference>
<keyword evidence="5 9" id="KW-0801">TPQ</keyword>
<evidence type="ECO:0000259" key="12">
    <source>
        <dbReference type="Pfam" id="PF01179"/>
    </source>
</evidence>
<dbReference type="GO" id="GO:0009308">
    <property type="term" value="P:amine metabolic process"/>
    <property type="evidence" value="ECO:0007669"/>
    <property type="project" value="UniProtKB-UniRule"/>
</dbReference>
<dbReference type="InParanoid" id="A0A2T3ADQ3"/>
<feature type="domain" description="Copper amine oxidase catalytic" evidence="12">
    <location>
        <begin position="242"/>
        <end position="647"/>
    </location>
</feature>
<evidence type="ECO:0000256" key="10">
    <source>
        <dbReference type="PIRSR" id="PIRSR600269-51"/>
    </source>
</evidence>
<evidence type="ECO:0000313" key="15">
    <source>
        <dbReference type="Proteomes" id="UP000241462"/>
    </source>
</evidence>
<keyword evidence="6 11" id="KW-0560">Oxidoreductase</keyword>
<evidence type="ECO:0000256" key="9">
    <source>
        <dbReference type="PIRSR" id="PIRSR600269-50"/>
    </source>
</evidence>
<accession>A0A2T3ADQ3</accession>
<comment type="subunit">
    <text evidence="3">Homodimer.</text>
</comment>
<evidence type="ECO:0000256" key="7">
    <source>
        <dbReference type="ARBA" id="ARBA00023008"/>
    </source>
</evidence>
<dbReference type="Proteomes" id="UP000241462">
    <property type="component" value="Unassembled WGS sequence"/>
</dbReference>
<feature type="active site" description="Proton acceptor" evidence="9">
    <location>
        <position position="317"/>
    </location>
</feature>
<dbReference type="Pfam" id="PF02727">
    <property type="entry name" value="Cu_amine_oxidN2"/>
    <property type="match status" value="1"/>
</dbReference>
<dbReference type="PANTHER" id="PTHR10638">
    <property type="entry name" value="COPPER AMINE OXIDASE"/>
    <property type="match status" value="1"/>
</dbReference>
<dbReference type="GO" id="GO:0008131">
    <property type="term" value="F:primary methylamine oxidase activity"/>
    <property type="evidence" value="ECO:0007669"/>
    <property type="project" value="InterPro"/>
</dbReference>
<feature type="modified residue" description="2',4',5'-topaquinone" evidence="10">
    <location>
        <position position="401"/>
    </location>
</feature>
<evidence type="ECO:0000256" key="2">
    <source>
        <dbReference type="ARBA" id="ARBA00007983"/>
    </source>
</evidence>
<keyword evidence="8" id="KW-1015">Disulfide bond</keyword>
<evidence type="ECO:0000259" key="13">
    <source>
        <dbReference type="Pfam" id="PF02727"/>
    </source>
</evidence>
<dbReference type="STRING" id="2025994.A0A2T3ADQ3"/>
<dbReference type="PROSITE" id="PS01164">
    <property type="entry name" value="COPPER_AMINE_OXID_1"/>
    <property type="match status" value="1"/>
</dbReference>
<proteinExistence type="inferred from homology"/>
<dbReference type="InterPro" id="IPR049947">
    <property type="entry name" value="Cu_Am_Ox_Cu-bd"/>
</dbReference>
<keyword evidence="15" id="KW-1185">Reference proteome</keyword>
<feature type="active site" description="Schiff-base intermediate with substrate; via topaquinone" evidence="9">
    <location>
        <position position="401"/>
    </location>
</feature>
<evidence type="ECO:0000256" key="3">
    <source>
        <dbReference type="ARBA" id="ARBA00011738"/>
    </source>
</evidence>
<dbReference type="Gene3D" id="3.10.450.40">
    <property type="match status" value="2"/>
</dbReference>
<protein>
    <recommendedName>
        <fullName evidence="11">Amine oxidase</fullName>
        <ecNumber evidence="11">1.4.3.-</ecNumber>
    </recommendedName>
</protein>
<dbReference type="SUPFAM" id="SSF49998">
    <property type="entry name" value="Amine oxidase catalytic domain"/>
    <property type="match status" value="1"/>
</dbReference>
<evidence type="ECO:0000256" key="11">
    <source>
        <dbReference type="RuleBase" id="RU000672"/>
    </source>
</evidence>
<dbReference type="AlphaFoldDB" id="A0A2T3ADQ3"/>
<comment type="cofactor">
    <cofactor evidence="1">
        <name>Cu cation</name>
        <dbReference type="ChEBI" id="CHEBI:23378"/>
    </cofactor>
</comment>
<evidence type="ECO:0000256" key="4">
    <source>
        <dbReference type="ARBA" id="ARBA00022723"/>
    </source>
</evidence>
<dbReference type="Pfam" id="PF01179">
    <property type="entry name" value="Cu_amine_oxid"/>
    <property type="match status" value="1"/>
</dbReference>
<dbReference type="InterPro" id="IPR015798">
    <property type="entry name" value="Cu_amine_oxidase_C"/>
</dbReference>
<dbReference type="EC" id="1.4.3.-" evidence="11"/>
<sequence>MARHPFLSLQPDEIEQTSTAVRTKHAGKEILFRSMGIKEPSRAATVAFLQGTGAAPPRKTYVSYQIKGEPTVYEDLISLSTSDSPAAITSTRDLGTTNFPPATNIDMHRLEDIVMRDALVQAEIERLQLPAGAVVQPEPWPYGTESSTPAGRRQYQVWMFLKSLDAKAREHPSSNHFAHPLDFSVVVDDLTMKVVRIDRLPMRPDEIYVDEAAASTRTWQHNPDAEYASELQPKLRHDLKPIHISQPEGVSFTVSDDNEVVEWQKWRFHLDFNWREGVVLRDVTYEGRPTFYRLSLAEMTVPYGDPRVPYHRKSAYDLGEGGAGCTANNLELGCDCLGAIRYFDRWMNDHEGNPLALKNAVCMHEVDNGIGWKHTNYRTGRAEVTRNRELVIQTIMTISNYEYILQWVFDTAANIHFEVRATGIMSLVPADQGAAHDGMNYGIMVSPGVMAPIHQHIFCLRIDPAIDGYDESKIVYEDVKAMGWNAATNPYGVAFGVESHSITQESFLDLDAKLNRAVKMVNPNRLNAASHKPAGYKIAVPPTQLQLADPGSMHGVRAEFADHHFYFTKHDEDELFPAGEFPWQHTGGSGVRTWASRKRDLKPGQGVVWCTFGFTHVPRPEDWPVMPVEVFRAGLKPVNFFDKNPALDVPPSKQSINKSVEVERTQREIALREKQCCGK</sequence>
<dbReference type="InterPro" id="IPR049948">
    <property type="entry name" value="Cu_Am_ox_TPQ-bd"/>
</dbReference>
<dbReference type="EMBL" id="KZ678406">
    <property type="protein sequence ID" value="PSR92432.1"/>
    <property type="molecule type" value="Genomic_DNA"/>
</dbReference>
<dbReference type="FunFam" id="2.70.98.20:FF:000001">
    <property type="entry name" value="Amine oxidase"/>
    <property type="match status" value="1"/>
</dbReference>
<evidence type="ECO:0000313" key="14">
    <source>
        <dbReference type="EMBL" id="PSR92432.1"/>
    </source>
</evidence>
<comment type="similarity">
    <text evidence="2 11">Belongs to the copper/topaquinone oxidase family.</text>
</comment>